<protein>
    <submittedName>
        <fullName evidence="3">ParA family protein</fullName>
    </submittedName>
</protein>
<feature type="domain" description="AAA" evidence="2">
    <location>
        <begin position="28"/>
        <end position="223"/>
    </location>
</feature>
<evidence type="ECO:0000259" key="2">
    <source>
        <dbReference type="Pfam" id="PF13614"/>
    </source>
</evidence>
<dbReference type="Gene3D" id="3.40.50.300">
    <property type="entry name" value="P-loop containing nucleotide triphosphate hydrolases"/>
    <property type="match status" value="1"/>
</dbReference>
<dbReference type="Proteomes" id="UP001216828">
    <property type="component" value="Chromosome"/>
</dbReference>
<dbReference type="InterPro" id="IPR025669">
    <property type="entry name" value="AAA_dom"/>
</dbReference>
<dbReference type="PANTHER" id="PTHR13696:SF52">
    <property type="entry name" value="PARA FAMILY PROTEIN CT_582"/>
    <property type="match status" value="1"/>
</dbReference>
<keyword evidence="4" id="KW-1185">Reference proteome</keyword>
<evidence type="ECO:0000313" key="3">
    <source>
        <dbReference type="EMBL" id="WDM65312.1"/>
    </source>
</evidence>
<dbReference type="Pfam" id="PF13614">
    <property type="entry name" value="AAA_31"/>
    <property type="match status" value="1"/>
</dbReference>
<sequence>MRGKSQMGVRKSASGQMDGSRHQGKDLKIISFFNHKGGVSKTTSTFHVGWKLAELGHKVLLVDADPQCNLTALALGYTDDADIEQHYAKYPMSDVYAGLKPVIDGDLRRLEPAEPAATANPNLFVLCGNIALSEAETQLSVALTTRNSIPAIRNLPGSIGELIRLTGEEIGADFVLVDMSPSVGALNQCILMASDHFIVPTAPDFFCVQAIRSLSKTIPRWSDEIDFFRDRELIYPIPEEPPVMLGFLSQKYRPRNGAPAKSFQQWINRIDETVDNELAPALNAKKMIVSFKRFQASVNETGPFNLANISDFNSLVAQSQKYSVPVFALSDAQIEQTGEILQTMKANREEFGRVFQHLAESIIELTN</sequence>
<dbReference type="PANTHER" id="PTHR13696">
    <property type="entry name" value="P-LOOP CONTAINING NUCLEOSIDE TRIPHOSPHATE HYDROLASE"/>
    <property type="match status" value="1"/>
</dbReference>
<name>A0ABY7Y5R2_9GAMM</name>
<dbReference type="SUPFAM" id="SSF52540">
    <property type="entry name" value="P-loop containing nucleoside triphosphate hydrolases"/>
    <property type="match status" value="1"/>
</dbReference>
<evidence type="ECO:0000256" key="1">
    <source>
        <dbReference type="SAM" id="MobiDB-lite"/>
    </source>
</evidence>
<organism evidence="3 4">
    <name type="scientific">Stenotrophomonas forensis</name>
    <dbReference type="NCBI Taxonomy" id="2871169"/>
    <lineage>
        <taxon>Bacteria</taxon>
        <taxon>Pseudomonadati</taxon>
        <taxon>Pseudomonadota</taxon>
        <taxon>Gammaproteobacteria</taxon>
        <taxon>Lysobacterales</taxon>
        <taxon>Lysobacteraceae</taxon>
        <taxon>Stenotrophomonas</taxon>
        <taxon>Stenotrophomonas maltophilia group</taxon>
    </lineage>
</organism>
<feature type="region of interest" description="Disordered" evidence="1">
    <location>
        <begin position="1"/>
        <end position="22"/>
    </location>
</feature>
<dbReference type="EMBL" id="CP082270">
    <property type="protein sequence ID" value="WDM65312.1"/>
    <property type="molecule type" value="Genomic_DNA"/>
</dbReference>
<dbReference type="InterPro" id="IPR027417">
    <property type="entry name" value="P-loop_NTPase"/>
</dbReference>
<accession>A0ABY7Y5R2</accession>
<evidence type="ECO:0000313" key="4">
    <source>
        <dbReference type="Proteomes" id="UP001216828"/>
    </source>
</evidence>
<proteinExistence type="predicted"/>
<reference evidence="3 4" key="1">
    <citation type="submission" date="2021-08" db="EMBL/GenBank/DDBJ databases">
        <title>Stenotrophomonas forensis sp. nov., isolated from contaminated viral transport media.</title>
        <authorList>
            <person name="Nguyen S.V."/>
            <person name="Edwards D."/>
            <person name="Scott S."/>
            <person name="Doss J."/>
            <person name="Merid S."/>
            <person name="Zelaya E."/>
            <person name="Maza C."/>
            <person name="Mann M."/>
            <person name="Hamilton B."/>
            <person name="Blackwell R."/>
            <person name="Tran A."/>
            <person name="Hauser J."/>
        </authorList>
    </citation>
    <scope>NUCLEOTIDE SEQUENCE [LARGE SCALE GENOMIC DNA]</scope>
    <source>
        <strain evidence="3 4">DFS-20110405</strain>
    </source>
</reference>
<dbReference type="RefSeq" id="WP_274512428.1">
    <property type="nucleotide sequence ID" value="NZ_CP082270.1"/>
</dbReference>
<gene>
    <name evidence="3" type="ORF">K5L94_08580</name>
</gene>
<dbReference type="CDD" id="cd02042">
    <property type="entry name" value="ParAB_family"/>
    <property type="match status" value="1"/>
</dbReference>
<dbReference type="InterPro" id="IPR050678">
    <property type="entry name" value="DNA_Partitioning_ATPase"/>
</dbReference>